<dbReference type="InterPro" id="IPR036388">
    <property type="entry name" value="WH-like_DNA-bd_sf"/>
</dbReference>
<dbReference type="SUPFAM" id="SSF52047">
    <property type="entry name" value="RNI-like"/>
    <property type="match status" value="1"/>
</dbReference>
<dbReference type="InterPro" id="IPR055414">
    <property type="entry name" value="LRR_R13L4/SHOC2-like"/>
</dbReference>
<evidence type="ECO:0000259" key="4">
    <source>
        <dbReference type="Pfam" id="PF23598"/>
    </source>
</evidence>
<keyword evidence="1" id="KW-0677">Repeat</keyword>
<feature type="compositionally biased region" description="Polar residues" evidence="3">
    <location>
        <begin position="502"/>
        <end position="542"/>
    </location>
</feature>
<dbReference type="InterPro" id="IPR032675">
    <property type="entry name" value="LRR_dom_sf"/>
</dbReference>
<dbReference type="Proteomes" id="UP000233551">
    <property type="component" value="Unassembled WGS sequence"/>
</dbReference>
<dbReference type="Gene3D" id="1.10.10.10">
    <property type="entry name" value="Winged helix-like DNA-binding domain superfamily/Winged helix DNA-binding domain"/>
    <property type="match status" value="1"/>
</dbReference>
<keyword evidence="2" id="KW-0611">Plant defense</keyword>
<protein>
    <recommendedName>
        <fullName evidence="4">Disease resistance R13L4/SHOC-2-like LRR domain-containing protein</fullName>
    </recommendedName>
</protein>
<dbReference type="STRING" id="22663.A0A2I0K675"/>
<sequence length="813" mass="92007">MASSSSSSRSRGHAEQTSFIGPILDRLSHLERQLYDKAKVPLTDDDGDQKRRSQFEKWCRELNYIRSAFSKLGPFGIHVEDRLSQLENCLRDVLESGSVSAEQIQSQLRPIPSSIANLRALLPSLPQATSGPRRTDNSVPTNNRTYVHNELLEQITDDGGSFLQEELLGDLNDQRKQLLLYFAAFPFGRVISKRVLKNWWIGDSVALLRLPPDEAENRADRVLEELVLRCLIEEVQEQRRLIGFRMSNRWVHFAVVRLAEQRNFCHFNREGNPTLESLRLYLVHNKDYRNARLDEVVTVLNISESYPTFKPEFFSKAKEIRVLCLGNWQISNDHTEVESTEFLNGRKILKKLRFFSLRGVSRVFELPDALCNLSSLWMLDLNACHSLEELPEGIGSLKSLNYLDISECYLLDRMPKGLASLTELRVLKGFLIIDTTSGIPSCSFQELAGLKKLKKLSINTNRSEFPEDDDLDTFRNFPQLEKLTISWGGKSILGEPGGQADEANSTSNPEESGIQSRQANSSSNPNPELQSAETNIHSNTGRAASEDNQEGTASAAEPKRKGVRSQDTAEDAAVEETGPRRMEGTANAGEIVAQTEYAQKGDSASAVRAGNTFKGKESEVKQKGVSTGDEAKPQQKTNKKMKPYKKLPSKLHSILSFKEPDKATSKCDEILPRLEKLNLQCYPEERAPAWLIPRNMKHLKKLYIEGGKLRTLGNVGGNSAWKVEILRLKFLEELQLETSPEALRALFPELIYLEKVQDGKLITCERNRKGELEEKEPRDYEIKFLQEKSIEKKNGVNQGSENEAFEQRSLYFR</sequence>
<evidence type="ECO:0000256" key="3">
    <source>
        <dbReference type="SAM" id="MobiDB-lite"/>
    </source>
</evidence>
<organism evidence="5 6">
    <name type="scientific">Punica granatum</name>
    <name type="common">Pomegranate</name>
    <dbReference type="NCBI Taxonomy" id="22663"/>
    <lineage>
        <taxon>Eukaryota</taxon>
        <taxon>Viridiplantae</taxon>
        <taxon>Streptophyta</taxon>
        <taxon>Embryophyta</taxon>
        <taxon>Tracheophyta</taxon>
        <taxon>Spermatophyta</taxon>
        <taxon>Magnoliopsida</taxon>
        <taxon>eudicotyledons</taxon>
        <taxon>Gunneridae</taxon>
        <taxon>Pentapetalae</taxon>
        <taxon>rosids</taxon>
        <taxon>malvids</taxon>
        <taxon>Myrtales</taxon>
        <taxon>Lythraceae</taxon>
        <taxon>Punica</taxon>
    </lineage>
</organism>
<keyword evidence="6" id="KW-1185">Reference proteome</keyword>
<dbReference type="AlphaFoldDB" id="A0A2I0K675"/>
<evidence type="ECO:0000256" key="2">
    <source>
        <dbReference type="ARBA" id="ARBA00022821"/>
    </source>
</evidence>
<accession>A0A2I0K675</accession>
<dbReference type="EMBL" id="PGOL01000855">
    <property type="protein sequence ID" value="PKI64035.1"/>
    <property type="molecule type" value="Genomic_DNA"/>
</dbReference>
<dbReference type="Pfam" id="PF23598">
    <property type="entry name" value="LRR_14"/>
    <property type="match status" value="1"/>
</dbReference>
<proteinExistence type="predicted"/>
<feature type="domain" description="Disease resistance R13L4/SHOC-2-like LRR" evidence="4">
    <location>
        <begin position="315"/>
        <end position="492"/>
    </location>
</feature>
<name>A0A2I0K675_PUNGR</name>
<evidence type="ECO:0000313" key="5">
    <source>
        <dbReference type="EMBL" id="PKI64035.1"/>
    </source>
</evidence>
<dbReference type="Gene3D" id="3.80.10.10">
    <property type="entry name" value="Ribonuclease Inhibitor"/>
    <property type="match status" value="1"/>
</dbReference>
<dbReference type="GO" id="GO:0006952">
    <property type="term" value="P:defense response"/>
    <property type="evidence" value="ECO:0007669"/>
    <property type="project" value="UniProtKB-KW"/>
</dbReference>
<comment type="caution">
    <text evidence="5">The sequence shown here is derived from an EMBL/GenBank/DDBJ whole genome shotgun (WGS) entry which is preliminary data.</text>
</comment>
<reference evidence="5 6" key="1">
    <citation type="submission" date="2017-11" db="EMBL/GenBank/DDBJ databases">
        <title>De-novo sequencing of pomegranate (Punica granatum L.) genome.</title>
        <authorList>
            <person name="Akparov Z."/>
            <person name="Amiraslanov A."/>
            <person name="Hajiyeva S."/>
            <person name="Abbasov M."/>
            <person name="Kaur K."/>
            <person name="Hamwieh A."/>
            <person name="Solovyev V."/>
            <person name="Salamov A."/>
            <person name="Braich B."/>
            <person name="Kosarev P."/>
            <person name="Mahmoud A."/>
            <person name="Hajiyev E."/>
            <person name="Babayeva S."/>
            <person name="Izzatullayeva V."/>
            <person name="Mammadov A."/>
            <person name="Mammadov A."/>
            <person name="Sharifova S."/>
            <person name="Ojaghi J."/>
            <person name="Eynullazada K."/>
            <person name="Bayramov B."/>
            <person name="Abdulazimova A."/>
            <person name="Shahmuradov I."/>
        </authorList>
    </citation>
    <scope>NUCLEOTIDE SEQUENCE [LARGE SCALE GENOMIC DNA]</scope>
    <source>
        <strain evidence="6">cv. AG2017</strain>
        <tissue evidence="5">Leaf</tissue>
    </source>
</reference>
<gene>
    <name evidence="5" type="ORF">CRG98_015567</name>
</gene>
<evidence type="ECO:0000256" key="1">
    <source>
        <dbReference type="ARBA" id="ARBA00022737"/>
    </source>
</evidence>
<feature type="region of interest" description="Disordered" evidence="3">
    <location>
        <begin position="491"/>
        <end position="641"/>
    </location>
</feature>
<evidence type="ECO:0000313" key="6">
    <source>
        <dbReference type="Proteomes" id="UP000233551"/>
    </source>
</evidence>
<dbReference type="PANTHER" id="PTHR47186:SF3">
    <property type="entry name" value="OS09G0267800 PROTEIN"/>
    <property type="match status" value="1"/>
</dbReference>
<dbReference type="PANTHER" id="PTHR47186">
    <property type="entry name" value="LEUCINE-RICH REPEAT-CONTAINING PROTEIN 57"/>
    <property type="match status" value="1"/>
</dbReference>